<evidence type="ECO:0000313" key="3">
    <source>
        <dbReference type="Proteomes" id="UP000001645"/>
    </source>
</evidence>
<dbReference type="Proteomes" id="UP000001645">
    <property type="component" value="Chromosome 5"/>
</dbReference>
<feature type="transmembrane region" description="Helical" evidence="1">
    <location>
        <begin position="38"/>
        <end position="57"/>
    </location>
</feature>
<evidence type="ECO:0000313" key="2">
    <source>
        <dbReference type="Ensembl" id="ENSMGAP00000029658.1"/>
    </source>
</evidence>
<reference evidence="2" key="3">
    <citation type="submission" date="2025-09" db="UniProtKB">
        <authorList>
            <consortium name="Ensembl"/>
        </authorList>
    </citation>
    <scope>IDENTIFICATION</scope>
</reference>
<dbReference type="Ensembl" id="ENSMGAT00000036847.1">
    <property type="protein sequence ID" value="ENSMGAP00000029658.1"/>
    <property type="gene ID" value="ENSMGAG00000017629.1"/>
</dbReference>
<organism evidence="2 3">
    <name type="scientific">Meleagris gallopavo</name>
    <name type="common">Wild turkey</name>
    <dbReference type="NCBI Taxonomy" id="9103"/>
    <lineage>
        <taxon>Eukaryota</taxon>
        <taxon>Metazoa</taxon>
        <taxon>Chordata</taxon>
        <taxon>Craniata</taxon>
        <taxon>Vertebrata</taxon>
        <taxon>Euteleostomi</taxon>
        <taxon>Archelosauria</taxon>
        <taxon>Archosauria</taxon>
        <taxon>Dinosauria</taxon>
        <taxon>Saurischia</taxon>
        <taxon>Theropoda</taxon>
        <taxon>Coelurosauria</taxon>
        <taxon>Aves</taxon>
        <taxon>Neognathae</taxon>
        <taxon>Galloanserae</taxon>
        <taxon>Galliformes</taxon>
        <taxon>Phasianidae</taxon>
        <taxon>Meleagridinae</taxon>
        <taxon>Meleagris</taxon>
    </lineage>
</organism>
<accession>A0A803YD11</accession>
<keyword evidence="1" id="KW-0812">Transmembrane</keyword>
<dbReference type="InParanoid" id="A0A803YD11"/>
<protein>
    <submittedName>
        <fullName evidence="2">Uncharacterized protein</fullName>
    </submittedName>
</protein>
<reference evidence="2 3" key="1">
    <citation type="journal article" date="2010" name="PLoS Biol.">
        <title>Multi-platform next-generation sequencing of the domestic turkey (Meleagris gallopavo): genome assembly and analysis.</title>
        <authorList>
            <person name="Dalloul R.A."/>
            <person name="Long J.A."/>
            <person name="Zimin A.V."/>
            <person name="Aslam L."/>
            <person name="Beal K."/>
            <person name="Blomberg L.A."/>
            <person name="Bouffard P."/>
            <person name="Burt D.W."/>
            <person name="Crasta O."/>
            <person name="Crooijmans R.P."/>
            <person name="Cooper K."/>
            <person name="Coulombe R.A."/>
            <person name="De S."/>
            <person name="Delany M.E."/>
            <person name="Dodgson J.B."/>
            <person name="Dong J.J."/>
            <person name="Evans C."/>
            <person name="Frederickson K.M."/>
            <person name="Flicek P."/>
            <person name="Florea L."/>
            <person name="Folkerts O."/>
            <person name="Groenen M.A."/>
            <person name="Harkins T.T."/>
            <person name="Herrero J."/>
            <person name="Hoffmann S."/>
            <person name="Megens H.J."/>
            <person name="Jiang A."/>
            <person name="de Jong P."/>
            <person name="Kaiser P."/>
            <person name="Kim H."/>
            <person name="Kim K.W."/>
            <person name="Kim S."/>
            <person name="Langenberger D."/>
            <person name="Lee M.K."/>
            <person name="Lee T."/>
            <person name="Mane S."/>
            <person name="Marcais G."/>
            <person name="Marz M."/>
            <person name="McElroy A.P."/>
            <person name="Modise T."/>
            <person name="Nefedov M."/>
            <person name="Notredame C."/>
            <person name="Paton I.R."/>
            <person name="Payne W.S."/>
            <person name="Pertea G."/>
            <person name="Prickett D."/>
            <person name="Puiu D."/>
            <person name="Qioa D."/>
            <person name="Raineri E."/>
            <person name="Ruffier M."/>
            <person name="Salzberg S.L."/>
            <person name="Schatz M.C."/>
            <person name="Scheuring C."/>
            <person name="Schmidt C.J."/>
            <person name="Schroeder S."/>
            <person name="Searle S.M."/>
            <person name="Smith E.J."/>
            <person name="Smith J."/>
            <person name="Sonstegard T.S."/>
            <person name="Stadler P.F."/>
            <person name="Tafer H."/>
            <person name="Tu Z.J."/>
            <person name="Van Tassell C.P."/>
            <person name="Vilella A.J."/>
            <person name="Williams K.P."/>
            <person name="Yorke J.A."/>
            <person name="Zhang L."/>
            <person name="Zhang H.B."/>
            <person name="Zhang X."/>
            <person name="Zhang Y."/>
            <person name="Reed K.M."/>
        </authorList>
    </citation>
    <scope>NUCLEOTIDE SEQUENCE [LARGE SCALE GENOMIC DNA]</scope>
</reference>
<dbReference type="AlphaFoldDB" id="A0A803YD11"/>
<reference evidence="2" key="2">
    <citation type="submission" date="2025-08" db="UniProtKB">
        <authorList>
            <consortium name="Ensembl"/>
        </authorList>
    </citation>
    <scope>IDENTIFICATION</scope>
</reference>
<keyword evidence="1" id="KW-0472">Membrane</keyword>
<keyword evidence="1" id="KW-1133">Transmembrane helix</keyword>
<keyword evidence="3" id="KW-1185">Reference proteome</keyword>
<name>A0A803YD11_MELGA</name>
<sequence>MVCKALLKALNGGIFWEKACGTQSTSSAGKEVGAAPHISFLVAFITFFPIACLSWVWSLKPGPTAPPDPIFLKPGSYYESRFRGGLGKAGRCPFQVHSLAQPVLAHGQSWPGAVMIRATSSPGSQSTGGQGCGV</sequence>
<evidence type="ECO:0000256" key="1">
    <source>
        <dbReference type="SAM" id="Phobius"/>
    </source>
</evidence>
<proteinExistence type="predicted"/>